<comment type="caution">
    <text evidence="3">The sequence shown here is derived from an EMBL/GenBank/DDBJ whole genome shotgun (WGS) entry which is preliminary data.</text>
</comment>
<sequence length="412" mass="44906">MISVGQDIAAELRHPFYLDADGVNRPTGPDKHPYYARFAASGSGVVRVLRQVGGETVPAFLVCRYADVREVLRRQEVFSRAAAAPADQTDVSGTMLGMDGAEHARVRGAVKDAFTKPAVADLSDVVRAAADAHVSALLARGRPADLVRDFAIPFSLDVICDILGLPRDDRMQFRRWGDMFLGAGDLSRDDAARSAMEMGGYLWGQLEARRGCPAGDLLTRIANGAADQPMDIQIKLPIALVVGGWETVASGITTFVHVLCSRGYEPGRTGWEYLLDHPDKVDSAVTELERLFSPTNGDDMPRRVMADVRLPSGHQLSEGDIVIPSHDAANRDPEVFRDPERMDFDRDPNPHLSFGFGAHYCIGAHLGAFEVRTAIRTLLRELPGLRLAVPADEVSWKPGHTILGPVALPVDW</sequence>
<keyword evidence="2" id="KW-0503">Monooxygenase</keyword>
<name>A0A8J4A623_9ACTN</name>
<dbReference type="PROSITE" id="PS00086">
    <property type="entry name" value="CYTOCHROME_P450"/>
    <property type="match status" value="1"/>
</dbReference>
<keyword evidence="4" id="KW-1185">Reference proteome</keyword>
<dbReference type="RefSeq" id="WP_203934673.1">
    <property type="nucleotide sequence ID" value="NZ_BOPH01000145.1"/>
</dbReference>
<evidence type="ECO:0000256" key="1">
    <source>
        <dbReference type="ARBA" id="ARBA00010617"/>
    </source>
</evidence>
<evidence type="ECO:0000256" key="2">
    <source>
        <dbReference type="RuleBase" id="RU000461"/>
    </source>
</evidence>
<comment type="similarity">
    <text evidence="1 2">Belongs to the cytochrome P450 family.</text>
</comment>
<keyword evidence="2" id="KW-0408">Iron</keyword>
<reference evidence="3" key="1">
    <citation type="submission" date="2021-01" db="EMBL/GenBank/DDBJ databases">
        <title>Whole genome shotgun sequence of Virgisporangium ochraceum NBRC 16418.</title>
        <authorList>
            <person name="Komaki H."/>
            <person name="Tamura T."/>
        </authorList>
    </citation>
    <scope>NUCLEOTIDE SEQUENCE</scope>
    <source>
        <strain evidence="3">NBRC 16418</strain>
    </source>
</reference>
<dbReference type="PANTHER" id="PTHR46696:SF1">
    <property type="entry name" value="CYTOCHROME P450 YJIB-RELATED"/>
    <property type="match status" value="1"/>
</dbReference>
<dbReference type="AlphaFoldDB" id="A0A8J4A623"/>
<dbReference type="InterPro" id="IPR002397">
    <property type="entry name" value="Cyt_P450_B"/>
</dbReference>
<dbReference type="SUPFAM" id="SSF48264">
    <property type="entry name" value="Cytochrome P450"/>
    <property type="match status" value="1"/>
</dbReference>
<keyword evidence="2" id="KW-0479">Metal-binding</keyword>
<dbReference type="InterPro" id="IPR036396">
    <property type="entry name" value="Cyt_P450_sf"/>
</dbReference>
<evidence type="ECO:0000313" key="4">
    <source>
        <dbReference type="Proteomes" id="UP000635606"/>
    </source>
</evidence>
<dbReference type="GO" id="GO:0020037">
    <property type="term" value="F:heme binding"/>
    <property type="evidence" value="ECO:0007669"/>
    <property type="project" value="InterPro"/>
</dbReference>
<dbReference type="InterPro" id="IPR001128">
    <property type="entry name" value="Cyt_P450"/>
</dbReference>
<dbReference type="GO" id="GO:0005506">
    <property type="term" value="F:iron ion binding"/>
    <property type="evidence" value="ECO:0007669"/>
    <property type="project" value="InterPro"/>
</dbReference>
<dbReference type="Pfam" id="PF00067">
    <property type="entry name" value="p450"/>
    <property type="match status" value="1"/>
</dbReference>
<gene>
    <name evidence="3" type="ORF">Voc01_098050</name>
</gene>
<dbReference type="Proteomes" id="UP000635606">
    <property type="component" value="Unassembled WGS sequence"/>
</dbReference>
<dbReference type="Gene3D" id="1.10.630.10">
    <property type="entry name" value="Cytochrome P450"/>
    <property type="match status" value="1"/>
</dbReference>
<organism evidence="3 4">
    <name type="scientific">Virgisporangium ochraceum</name>
    <dbReference type="NCBI Taxonomy" id="65505"/>
    <lineage>
        <taxon>Bacteria</taxon>
        <taxon>Bacillati</taxon>
        <taxon>Actinomycetota</taxon>
        <taxon>Actinomycetes</taxon>
        <taxon>Micromonosporales</taxon>
        <taxon>Micromonosporaceae</taxon>
        <taxon>Virgisporangium</taxon>
    </lineage>
</organism>
<evidence type="ECO:0000313" key="3">
    <source>
        <dbReference type="EMBL" id="GIJ74888.1"/>
    </source>
</evidence>
<dbReference type="GO" id="GO:0016705">
    <property type="term" value="F:oxidoreductase activity, acting on paired donors, with incorporation or reduction of molecular oxygen"/>
    <property type="evidence" value="ECO:0007669"/>
    <property type="project" value="InterPro"/>
</dbReference>
<dbReference type="EMBL" id="BOPH01000145">
    <property type="protein sequence ID" value="GIJ74888.1"/>
    <property type="molecule type" value="Genomic_DNA"/>
</dbReference>
<keyword evidence="2" id="KW-0560">Oxidoreductase</keyword>
<dbReference type="InterPro" id="IPR017972">
    <property type="entry name" value="Cyt_P450_CS"/>
</dbReference>
<proteinExistence type="inferred from homology"/>
<dbReference type="PRINTS" id="PR00359">
    <property type="entry name" value="BP450"/>
</dbReference>
<dbReference type="PANTHER" id="PTHR46696">
    <property type="entry name" value="P450, PUTATIVE (EUROFUNG)-RELATED"/>
    <property type="match status" value="1"/>
</dbReference>
<accession>A0A8J4A623</accession>
<keyword evidence="2" id="KW-0349">Heme</keyword>
<protein>
    <submittedName>
        <fullName evidence="3">Cytochrome P450</fullName>
    </submittedName>
</protein>
<dbReference type="GO" id="GO:0004497">
    <property type="term" value="F:monooxygenase activity"/>
    <property type="evidence" value="ECO:0007669"/>
    <property type="project" value="UniProtKB-KW"/>
</dbReference>